<dbReference type="Gene3D" id="3.40.190.10">
    <property type="entry name" value="Periplasmic binding protein-like II"/>
    <property type="match status" value="2"/>
</dbReference>
<dbReference type="Proteomes" id="UP001377972">
    <property type="component" value="Unassembled WGS sequence"/>
</dbReference>
<organism evidence="2 3">
    <name type="scientific">Pseudoalteromonas lipolytica</name>
    <dbReference type="NCBI Taxonomy" id="570156"/>
    <lineage>
        <taxon>Bacteria</taxon>
        <taxon>Pseudomonadati</taxon>
        <taxon>Pseudomonadota</taxon>
        <taxon>Gammaproteobacteria</taxon>
        <taxon>Alteromonadales</taxon>
        <taxon>Pseudoalteromonadaceae</taxon>
        <taxon>Pseudoalteromonas</taxon>
    </lineage>
</organism>
<accession>A0ABU8SW81</accession>
<dbReference type="RefSeq" id="WP_138618339.1">
    <property type="nucleotide sequence ID" value="NZ_JAQPZS010000014.1"/>
</dbReference>
<reference evidence="2 3" key="1">
    <citation type="submission" date="2023-01" db="EMBL/GenBank/DDBJ databases">
        <title>Trichodesmium-associated heterotrophic epibiont bacteria.</title>
        <authorList>
            <person name="Cleveland C.S."/>
            <person name="Webb E.A."/>
        </authorList>
    </citation>
    <scope>NUCLEOTIDE SEQUENCE [LARGE SCALE GENOMIC DNA]</scope>
    <source>
        <strain evidence="2 3">USCH2</strain>
    </source>
</reference>
<evidence type="ECO:0000313" key="3">
    <source>
        <dbReference type="Proteomes" id="UP001377972"/>
    </source>
</evidence>
<feature type="chain" id="PRO_5047496354" evidence="1">
    <location>
        <begin position="22"/>
        <end position="268"/>
    </location>
</feature>
<proteinExistence type="predicted"/>
<dbReference type="SUPFAM" id="SSF53850">
    <property type="entry name" value="Periplasmic binding protein-like II"/>
    <property type="match status" value="1"/>
</dbReference>
<dbReference type="EMBL" id="JAQPZS010000014">
    <property type="protein sequence ID" value="MEJ6497279.1"/>
    <property type="molecule type" value="Genomic_DNA"/>
</dbReference>
<feature type="signal peptide" evidence="1">
    <location>
        <begin position="1"/>
        <end position="21"/>
    </location>
</feature>
<keyword evidence="3" id="KW-1185">Reference proteome</keyword>
<evidence type="ECO:0000313" key="2">
    <source>
        <dbReference type="EMBL" id="MEJ6497279.1"/>
    </source>
</evidence>
<name>A0ABU8SW81_9GAMM</name>
<comment type="caution">
    <text evidence="2">The sequence shown here is derived from an EMBL/GenBank/DDBJ whole genome shotgun (WGS) entry which is preliminary data.</text>
</comment>
<keyword evidence="1" id="KW-0732">Signal</keyword>
<evidence type="ECO:0000256" key="1">
    <source>
        <dbReference type="SAM" id="SignalP"/>
    </source>
</evidence>
<sequence length="268" mass="30872">MTTIWRLLLLFLALHCSYAIAQSQIVIQLAKPIYTDAVKQQYIHKILTKSFAAVNADIIIRYDSQPMNDKRIVEQLSHNKAITLAWLSLPSQLSNTLVKTTIPIYKGLHGKRLLIIHKKEQLKFKAIKNLEQLRPLLAVQQQSWSDYDVLKANGLSVNGELDYAGMVKALESGLADYFPRSALAIGVELQRLQQTNFVIAPDIMLQYPNDYYFYLSKENQNIRDLLEQGMQKIQQSGELEQLYLQHFGDVEKQFSLSQRHIINLKNRE</sequence>
<protein>
    <submittedName>
        <fullName evidence="2">Transporter substrate-binding domain-containing protein</fullName>
    </submittedName>
</protein>
<gene>
    <name evidence="2" type="ORF">PQI24_14640</name>
</gene>